<evidence type="ECO:0008006" key="4">
    <source>
        <dbReference type="Google" id="ProtNLM"/>
    </source>
</evidence>
<accession>A0ABU1YK79</accession>
<dbReference type="PANTHER" id="PTHR34599">
    <property type="entry name" value="PEROXIDASE-RELATED"/>
    <property type="match status" value="1"/>
</dbReference>
<evidence type="ECO:0000256" key="1">
    <source>
        <dbReference type="SAM" id="SignalP"/>
    </source>
</evidence>
<evidence type="ECO:0000313" key="2">
    <source>
        <dbReference type="EMBL" id="MDR7269267.1"/>
    </source>
</evidence>
<keyword evidence="1" id="KW-0732">Signal</keyword>
<dbReference type="InterPro" id="IPR052559">
    <property type="entry name" value="V-haloperoxidase"/>
</dbReference>
<dbReference type="Gene3D" id="1.10.606.20">
    <property type="match status" value="1"/>
</dbReference>
<proteinExistence type="predicted"/>
<dbReference type="SUPFAM" id="SSF48317">
    <property type="entry name" value="Acid phosphatase/Vanadium-dependent haloperoxidase"/>
    <property type="match status" value="1"/>
</dbReference>
<feature type="signal peptide" evidence="1">
    <location>
        <begin position="1"/>
        <end position="19"/>
    </location>
</feature>
<dbReference type="Proteomes" id="UP001180453">
    <property type="component" value="Unassembled WGS sequence"/>
</dbReference>
<evidence type="ECO:0000313" key="3">
    <source>
        <dbReference type="Proteomes" id="UP001180453"/>
    </source>
</evidence>
<reference evidence="2 3" key="1">
    <citation type="submission" date="2023-07" db="EMBL/GenBank/DDBJ databases">
        <title>Sorghum-associated microbial communities from plants grown in Nebraska, USA.</title>
        <authorList>
            <person name="Schachtman D."/>
        </authorList>
    </citation>
    <scope>NUCLEOTIDE SEQUENCE [LARGE SCALE GENOMIC DNA]</scope>
    <source>
        <strain evidence="2 3">BE314</strain>
    </source>
</reference>
<keyword evidence="3" id="KW-1185">Reference proteome</keyword>
<dbReference type="EMBL" id="JAVDXU010000001">
    <property type="protein sequence ID" value="MDR7269267.1"/>
    <property type="molecule type" value="Genomic_DNA"/>
</dbReference>
<protein>
    <recommendedName>
        <fullName evidence="4">Phosphatidic acid phosphatase type 2/haloperoxidase domain-containing protein</fullName>
    </recommendedName>
</protein>
<name>A0ABU1YK79_ROSSA</name>
<dbReference type="InterPro" id="IPR036938">
    <property type="entry name" value="PAP2/HPO_sf"/>
</dbReference>
<dbReference type="PANTHER" id="PTHR34599:SF1">
    <property type="entry name" value="PHOSPHATIDIC ACID PHOSPHATASE TYPE 2_HALOPEROXIDASE DOMAIN-CONTAINING PROTEIN"/>
    <property type="match status" value="1"/>
</dbReference>
<sequence>MLKLCVLLLSTLLMAPAYADVVSDWAEAAPKVLQKSPRGQVQPATLLTDLAMFNALNAITPRFQPYGPAPTAVPDASPDAAVASAARTVLGSVPGADQSLLDKTYEASLKAATDAAARAKGVALGKRVALALLALRADDSHARVEPPKVEPAPGIHVLTPEYKQESGVGLARLKPFGIKDVSAYDPGPPPAVGSAVAQRDLVEVKAVGGRVSSQRSGEQSVIALFWNSGEGEDAVGMLKTLAEANQATPLEFARMLALMDMADLDSRIVYVGLKTKYRHWRPYNALRGSFADARLRDAGWEPLIHTPPNSDYPSGGAVGGGNLQTLLKAFRGDSQAPLVWVNSALSMTRSWPTPEAMGQELANSRVWSGVHFRNSVDVGYRLGQKVAEEILATQLRPLP</sequence>
<dbReference type="RefSeq" id="WP_310263790.1">
    <property type="nucleotide sequence ID" value="NZ_JAVDXU010000001.1"/>
</dbReference>
<comment type="caution">
    <text evidence="2">The sequence shown here is derived from an EMBL/GenBank/DDBJ whole genome shotgun (WGS) entry which is preliminary data.</text>
</comment>
<organism evidence="2 3">
    <name type="scientific">Roseateles saccharophilus</name>
    <name type="common">Pseudomonas saccharophila</name>
    <dbReference type="NCBI Taxonomy" id="304"/>
    <lineage>
        <taxon>Bacteria</taxon>
        <taxon>Pseudomonadati</taxon>
        <taxon>Pseudomonadota</taxon>
        <taxon>Betaproteobacteria</taxon>
        <taxon>Burkholderiales</taxon>
        <taxon>Sphaerotilaceae</taxon>
        <taxon>Roseateles</taxon>
    </lineage>
</organism>
<gene>
    <name evidence="2" type="ORF">J2X20_001896</name>
</gene>
<dbReference type="CDD" id="cd03398">
    <property type="entry name" value="PAP2_haloperoxidase"/>
    <property type="match status" value="1"/>
</dbReference>
<feature type="chain" id="PRO_5046432302" description="Phosphatidic acid phosphatase type 2/haloperoxidase domain-containing protein" evidence="1">
    <location>
        <begin position="20"/>
        <end position="399"/>
    </location>
</feature>